<sequence length="277" mass="29058">MARPAHLSTTTRTPGGLGCSEESVSPHSAHSRGSIDFKDFSLIPLSAEPTTTPADPRPSRPLLHVSDLHITPGEWVVVSGPSGAGKSLFLNSIIEAGARPSASSASSVQHQHSQHAGLQTTGYCSVSGTLGFCAQNSSTSLDPLTSVGTQISYALPGESRREAIDHADALLDRVGLDGSRYPLELSGGQRQRACLILALIHQPDVLIADEVTSALDPVTSLAISDMLCEFYETSHPTIVMATHDVSGFVPLATRHLHIDDGVVVDHTDSAGRGATCQ</sequence>
<keyword evidence="2 5" id="KW-0067">ATP-binding</keyword>
<dbReference type="InterPro" id="IPR015854">
    <property type="entry name" value="ABC_transpr_LolD-like"/>
</dbReference>
<dbReference type="KEGG" id="cpsk:Q0N40_05740"/>
<feature type="region of interest" description="Disordered" evidence="3">
    <location>
        <begin position="1"/>
        <end position="32"/>
    </location>
</feature>
<evidence type="ECO:0000256" key="2">
    <source>
        <dbReference type="ARBA" id="ARBA00022840"/>
    </source>
</evidence>
<dbReference type="InterPro" id="IPR003439">
    <property type="entry name" value="ABC_transporter-like_ATP-bd"/>
</dbReference>
<feature type="domain" description="ABC transporter" evidence="4">
    <location>
        <begin position="35"/>
        <end position="276"/>
    </location>
</feature>
<dbReference type="GO" id="GO:0022857">
    <property type="term" value="F:transmembrane transporter activity"/>
    <property type="evidence" value="ECO:0007669"/>
    <property type="project" value="TreeGrafter"/>
</dbReference>
<dbReference type="SUPFAM" id="SSF52540">
    <property type="entry name" value="P-loop containing nucleoside triphosphate hydrolases"/>
    <property type="match status" value="1"/>
</dbReference>
<dbReference type="Gene3D" id="3.40.50.300">
    <property type="entry name" value="P-loop containing nucleotide triphosphate hydrolases"/>
    <property type="match status" value="1"/>
</dbReference>
<evidence type="ECO:0000313" key="5">
    <source>
        <dbReference type="EMBL" id="WPF24081.1"/>
    </source>
</evidence>
<evidence type="ECO:0000256" key="3">
    <source>
        <dbReference type="SAM" id="MobiDB-lite"/>
    </source>
</evidence>
<evidence type="ECO:0000259" key="4">
    <source>
        <dbReference type="PROSITE" id="PS50893"/>
    </source>
</evidence>
<evidence type="ECO:0000256" key="1">
    <source>
        <dbReference type="ARBA" id="ARBA00022741"/>
    </source>
</evidence>
<keyword evidence="6" id="KW-1185">Reference proteome</keyword>
<dbReference type="RefSeq" id="WP_221923735.1">
    <property type="nucleotide sequence ID" value="NZ_CP137757.1"/>
</dbReference>
<dbReference type="InterPro" id="IPR017871">
    <property type="entry name" value="ABC_transporter-like_CS"/>
</dbReference>
<accession>A0AAU0PXS0</accession>
<protein>
    <submittedName>
        <fullName evidence="5">ATP-binding cassette domain-containing protein</fullName>
    </submittedName>
</protein>
<gene>
    <name evidence="5" type="ORF">Q0N40_05740</name>
</gene>
<dbReference type="InterPro" id="IPR027417">
    <property type="entry name" value="P-loop_NTPase"/>
</dbReference>
<dbReference type="GO" id="GO:0005524">
    <property type="term" value="F:ATP binding"/>
    <property type="evidence" value="ECO:0007669"/>
    <property type="project" value="UniProtKB-KW"/>
</dbReference>
<dbReference type="PANTHER" id="PTHR24220">
    <property type="entry name" value="IMPORT ATP-BINDING PROTEIN"/>
    <property type="match status" value="1"/>
</dbReference>
<dbReference type="PANTHER" id="PTHR24220:SF685">
    <property type="entry name" value="ABC TRANSPORTER RELATED"/>
    <property type="match status" value="1"/>
</dbReference>
<organism evidence="5 6">
    <name type="scientific">Corynebacterium pseudokroppenstedtii</name>
    <dbReference type="NCBI Taxonomy" id="2804917"/>
    <lineage>
        <taxon>Bacteria</taxon>
        <taxon>Bacillati</taxon>
        <taxon>Actinomycetota</taxon>
        <taxon>Actinomycetes</taxon>
        <taxon>Mycobacteriales</taxon>
        <taxon>Corynebacteriaceae</taxon>
        <taxon>Corynebacterium</taxon>
    </lineage>
</organism>
<dbReference type="GO" id="GO:0016887">
    <property type="term" value="F:ATP hydrolysis activity"/>
    <property type="evidence" value="ECO:0007669"/>
    <property type="project" value="InterPro"/>
</dbReference>
<evidence type="ECO:0000313" key="6">
    <source>
        <dbReference type="Proteomes" id="UP001174314"/>
    </source>
</evidence>
<dbReference type="AlphaFoldDB" id="A0AAU0PXS0"/>
<dbReference type="PROSITE" id="PS00211">
    <property type="entry name" value="ABC_TRANSPORTER_1"/>
    <property type="match status" value="1"/>
</dbReference>
<dbReference type="PROSITE" id="PS50893">
    <property type="entry name" value="ABC_TRANSPORTER_2"/>
    <property type="match status" value="1"/>
</dbReference>
<dbReference type="SMART" id="SM00382">
    <property type="entry name" value="AAA"/>
    <property type="match status" value="1"/>
</dbReference>
<proteinExistence type="predicted"/>
<dbReference type="EMBL" id="CP137757">
    <property type="protein sequence ID" value="WPF24081.1"/>
    <property type="molecule type" value="Genomic_DNA"/>
</dbReference>
<dbReference type="Pfam" id="PF00005">
    <property type="entry name" value="ABC_tran"/>
    <property type="match status" value="1"/>
</dbReference>
<dbReference type="GO" id="GO:0005886">
    <property type="term" value="C:plasma membrane"/>
    <property type="evidence" value="ECO:0007669"/>
    <property type="project" value="TreeGrafter"/>
</dbReference>
<dbReference type="Proteomes" id="UP001174314">
    <property type="component" value="Chromosome"/>
</dbReference>
<dbReference type="InterPro" id="IPR003593">
    <property type="entry name" value="AAA+_ATPase"/>
</dbReference>
<keyword evidence="1" id="KW-0547">Nucleotide-binding</keyword>
<name>A0AAU0PXS0_9CORY</name>
<reference evidence="5 6" key="1">
    <citation type="submission" date="2023-10" db="EMBL/GenBank/DDBJ databases">
        <title>complete genome sequence of Corynebacterium pseudokroppenstedtii P15-C1.</title>
        <authorList>
            <person name="Bruggemann H."/>
            <person name="Poehlein A."/>
        </authorList>
    </citation>
    <scope>NUCLEOTIDE SEQUENCE [LARGE SCALE GENOMIC DNA]</scope>
    <source>
        <strain evidence="5 6">P15_C1</strain>
    </source>
</reference>